<sequence length="134" mass="15562">MDVSRHGLEDIVTFIHAPMTAVPNDLKILNQELWYDSAKIATALQDEQKFDLIIVDGPFGGSTPFARYSAIPFLENRLSNTYGVFLDDAQREDELQISERWAQILKIKPQFMERYTYFRSNKSFDTLPFMISNF</sequence>
<keyword evidence="2" id="KW-1185">Reference proteome</keyword>
<reference evidence="1 2" key="1">
    <citation type="submission" date="2018-06" db="EMBL/GenBank/DDBJ databases">
        <title>Genomic Encyclopedia of Type Strains, Phase III (KMG-III): the genomes of soil and plant-associated and newly described type strains.</title>
        <authorList>
            <person name="Whitman W."/>
        </authorList>
    </citation>
    <scope>NUCLEOTIDE SEQUENCE [LARGE SCALE GENOMIC DNA]</scope>
    <source>
        <strain evidence="1 2">CECT 7945</strain>
    </source>
</reference>
<dbReference type="EMBL" id="QJTD01000002">
    <property type="protein sequence ID" value="PYE82142.1"/>
    <property type="molecule type" value="Genomic_DNA"/>
</dbReference>
<dbReference type="OrthoDB" id="9795498at2"/>
<dbReference type="Gene3D" id="3.40.50.150">
    <property type="entry name" value="Vaccinia Virus protein VP39"/>
    <property type="match status" value="1"/>
</dbReference>
<proteinExistence type="predicted"/>
<organism evidence="1 2">
    <name type="scientific">Winogradskyella epiphytica</name>
    <dbReference type="NCBI Taxonomy" id="262005"/>
    <lineage>
        <taxon>Bacteria</taxon>
        <taxon>Pseudomonadati</taxon>
        <taxon>Bacteroidota</taxon>
        <taxon>Flavobacteriia</taxon>
        <taxon>Flavobacteriales</taxon>
        <taxon>Flavobacteriaceae</taxon>
        <taxon>Winogradskyella</taxon>
    </lineage>
</organism>
<comment type="caution">
    <text evidence="1">The sequence shown here is derived from an EMBL/GenBank/DDBJ whole genome shotgun (WGS) entry which is preliminary data.</text>
</comment>
<dbReference type="InterPro" id="IPR029063">
    <property type="entry name" value="SAM-dependent_MTases_sf"/>
</dbReference>
<accession>A0A2V4WYQ1</accession>
<name>A0A2V4WYQ1_9FLAO</name>
<dbReference type="AlphaFoldDB" id="A0A2V4WYQ1"/>
<protein>
    <submittedName>
        <fullName evidence="1">Uncharacterized protein</fullName>
    </submittedName>
</protein>
<evidence type="ECO:0000313" key="1">
    <source>
        <dbReference type="EMBL" id="PYE82142.1"/>
    </source>
</evidence>
<evidence type="ECO:0000313" key="2">
    <source>
        <dbReference type="Proteomes" id="UP000248054"/>
    </source>
</evidence>
<dbReference type="Proteomes" id="UP000248054">
    <property type="component" value="Unassembled WGS sequence"/>
</dbReference>
<dbReference type="RefSeq" id="WP_110475490.1">
    <property type="nucleotide sequence ID" value="NZ_BMWQ01000002.1"/>
</dbReference>
<gene>
    <name evidence="1" type="ORF">DFQ11_102723</name>
</gene>